<dbReference type="Proteomes" id="UP001528823">
    <property type="component" value="Unassembled WGS sequence"/>
</dbReference>
<gene>
    <name evidence="2" type="ORF">ORQ98_12270</name>
</gene>
<protein>
    <submittedName>
        <fullName evidence="2">Cupin domain-containing protein</fullName>
    </submittedName>
</protein>
<evidence type="ECO:0000259" key="1">
    <source>
        <dbReference type="Pfam" id="PF07883"/>
    </source>
</evidence>
<dbReference type="InterPro" id="IPR011051">
    <property type="entry name" value="RmlC_Cupin_sf"/>
</dbReference>
<sequence>MTNASVSGESIDIGEYKVFNQRNKLDALFSGFEKELFIAWISLQPNQTIPVHKRSMSSLIIVCKGAGKCIGEYDADLQEGDAISVPAETLHGLIANQNEPLTCLCIQSDGKPIYHTDDVKHRVKSEPANYFEAFISSKNKFEEQFRQVCQQTQKKIQENGLVFEKVFYGYLKRWSQSFQQILFLRQSLVSDAEFSKIFSQHLDEEIGHDKYLEKFVYIKNQDIEAYCAWFERKIQLVSDVEKAIIVHTVLETAGEIFSANIQSRNKGKISEYIELHAELDEGHANICDPHIKDYVYSNFNKAVELCSDSWEILIKLFTTILSLSVSQLKT</sequence>
<evidence type="ECO:0000313" key="3">
    <source>
        <dbReference type="Proteomes" id="UP001528823"/>
    </source>
</evidence>
<keyword evidence="3" id="KW-1185">Reference proteome</keyword>
<organism evidence="2 3">
    <name type="scientific">Spartinivicinus poritis</name>
    <dbReference type="NCBI Taxonomy" id="2994640"/>
    <lineage>
        <taxon>Bacteria</taxon>
        <taxon>Pseudomonadati</taxon>
        <taxon>Pseudomonadota</taxon>
        <taxon>Gammaproteobacteria</taxon>
        <taxon>Oceanospirillales</taxon>
        <taxon>Zooshikellaceae</taxon>
        <taxon>Spartinivicinus</taxon>
    </lineage>
</organism>
<dbReference type="SUPFAM" id="SSF51182">
    <property type="entry name" value="RmlC-like cupins"/>
    <property type="match status" value="1"/>
</dbReference>
<reference evidence="2 3" key="1">
    <citation type="submission" date="2022-11" db="EMBL/GenBank/DDBJ databases">
        <title>Spartinivicinus poritis sp. nov., isolated from scleractinian coral Porites lutea.</title>
        <authorList>
            <person name="Zhang G."/>
            <person name="Cai L."/>
            <person name="Wei Q."/>
        </authorList>
    </citation>
    <scope>NUCLEOTIDE SEQUENCE [LARGE SCALE GENOMIC DNA]</scope>
    <source>
        <strain evidence="2 3">A2-2</strain>
    </source>
</reference>
<dbReference type="InterPro" id="IPR013096">
    <property type="entry name" value="Cupin_2"/>
</dbReference>
<dbReference type="Pfam" id="PF07883">
    <property type="entry name" value="Cupin_2"/>
    <property type="match status" value="1"/>
</dbReference>
<comment type="caution">
    <text evidence="2">The sequence shown here is derived from an EMBL/GenBank/DDBJ whole genome shotgun (WGS) entry which is preliminary data.</text>
</comment>
<feature type="domain" description="Cupin type-2" evidence="1">
    <location>
        <begin position="41"/>
        <end position="106"/>
    </location>
</feature>
<proteinExistence type="predicted"/>
<dbReference type="InterPro" id="IPR014710">
    <property type="entry name" value="RmlC-like_jellyroll"/>
</dbReference>
<dbReference type="EMBL" id="JAPMOU010000013">
    <property type="protein sequence ID" value="MDE1462743.1"/>
    <property type="molecule type" value="Genomic_DNA"/>
</dbReference>
<dbReference type="RefSeq" id="WP_274689098.1">
    <property type="nucleotide sequence ID" value="NZ_JAPMOU010000013.1"/>
</dbReference>
<dbReference type="Gene3D" id="2.60.120.10">
    <property type="entry name" value="Jelly Rolls"/>
    <property type="match status" value="1"/>
</dbReference>
<accession>A0ABT5U8P4</accession>
<evidence type="ECO:0000313" key="2">
    <source>
        <dbReference type="EMBL" id="MDE1462743.1"/>
    </source>
</evidence>
<name>A0ABT5U8P4_9GAMM</name>